<proteinExistence type="predicted"/>
<dbReference type="InterPro" id="IPR011055">
    <property type="entry name" value="Dup_hybrid_motif"/>
</dbReference>
<keyword evidence="3" id="KW-1185">Reference proteome</keyword>
<organism evidence="2 3">
    <name type="scientific">Psychroserpens algicola</name>
    <dbReference type="NCBI Taxonomy" id="1719034"/>
    <lineage>
        <taxon>Bacteria</taxon>
        <taxon>Pseudomonadati</taxon>
        <taxon>Bacteroidota</taxon>
        <taxon>Flavobacteriia</taxon>
        <taxon>Flavobacteriales</taxon>
        <taxon>Flavobacteriaceae</taxon>
        <taxon>Psychroserpens</taxon>
    </lineage>
</organism>
<dbReference type="InterPro" id="IPR050570">
    <property type="entry name" value="Cell_wall_metabolism_enzyme"/>
</dbReference>
<name>A0ABT0H9W1_9FLAO</name>
<dbReference type="PANTHER" id="PTHR21666:SF270">
    <property type="entry name" value="MUREIN HYDROLASE ACTIVATOR ENVC"/>
    <property type="match status" value="1"/>
</dbReference>
<sequence>MKVFLVCMFLSFITSSCVKQKPTNETVVHSDSTEMSVDSAMISEVKANYIKLFNEHLNYSSDGFDFPVGKPNADGYYNAQKFQENNHLGDDWNGVKGGNSDLGDPIYSVSNGYISEVKDYEGGWGNVIRIIHQHQGKYYESLYAHCDTIMVQQGTFIKKGTQIATIGNCNGYYLAHLHLEIRDEINLDIGPGYSSNTNGYLDPTDFINKNRN</sequence>
<dbReference type="RefSeq" id="WP_248413137.1">
    <property type="nucleotide sequence ID" value="NZ_JALPQF010000010.1"/>
</dbReference>
<dbReference type="InterPro" id="IPR016047">
    <property type="entry name" value="M23ase_b-sheet_dom"/>
</dbReference>
<protein>
    <submittedName>
        <fullName evidence="2">M23 family metallopeptidase</fullName>
    </submittedName>
</protein>
<dbReference type="EMBL" id="JALPQF010000010">
    <property type="protein sequence ID" value="MCK8481136.1"/>
    <property type="molecule type" value="Genomic_DNA"/>
</dbReference>
<gene>
    <name evidence="2" type="ORF">MUY34_10910</name>
</gene>
<dbReference type="PROSITE" id="PS51257">
    <property type="entry name" value="PROKAR_LIPOPROTEIN"/>
    <property type="match status" value="1"/>
</dbReference>
<accession>A0ABT0H9W1</accession>
<dbReference type="Proteomes" id="UP001203687">
    <property type="component" value="Unassembled WGS sequence"/>
</dbReference>
<evidence type="ECO:0000313" key="2">
    <source>
        <dbReference type="EMBL" id="MCK8481136.1"/>
    </source>
</evidence>
<dbReference type="SUPFAM" id="SSF51261">
    <property type="entry name" value="Duplicated hybrid motif"/>
    <property type="match status" value="1"/>
</dbReference>
<comment type="caution">
    <text evidence="2">The sequence shown here is derived from an EMBL/GenBank/DDBJ whole genome shotgun (WGS) entry which is preliminary data.</text>
</comment>
<feature type="domain" description="M23ase beta-sheet core" evidence="1">
    <location>
        <begin position="101"/>
        <end position="183"/>
    </location>
</feature>
<dbReference type="Pfam" id="PF01551">
    <property type="entry name" value="Peptidase_M23"/>
    <property type="match status" value="1"/>
</dbReference>
<dbReference type="Gene3D" id="2.70.70.10">
    <property type="entry name" value="Glucose Permease (Domain IIA)"/>
    <property type="match status" value="1"/>
</dbReference>
<reference evidence="2" key="1">
    <citation type="submission" date="2022-04" db="EMBL/GenBank/DDBJ databases">
        <authorList>
            <person name="Ren T."/>
        </authorList>
    </citation>
    <scope>NUCLEOTIDE SEQUENCE</scope>
    <source>
        <strain evidence="2">F63249</strain>
    </source>
</reference>
<dbReference type="PANTHER" id="PTHR21666">
    <property type="entry name" value="PEPTIDASE-RELATED"/>
    <property type="match status" value="1"/>
</dbReference>
<evidence type="ECO:0000313" key="3">
    <source>
        <dbReference type="Proteomes" id="UP001203687"/>
    </source>
</evidence>
<evidence type="ECO:0000259" key="1">
    <source>
        <dbReference type="Pfam" id="PF01551"/>
    </source>
</evidence>
<dbReference type="CDD" id="cd12797">
    <property type="entry name" value="M23_peptidase"/>
    <property type="match status" value="1"/>
</dbReference>